<comment type="function">
    <text evidence="7">Core component of RNA polymerase I (Pol I), a DNA-dependent RNA polymerase which synthesizes ribosomal RNA precursors using the four ribonucleoside triphosphates as substrates. Can mediate Pol I proofreading of the nascent RNA transcript. Anchors into the Pol I active site to monitor transcription fidelity and cleave mis-incorporated 5'-ribonucleotides.</text>
</comment>
<evidence type="ECO:0000256" key="6">
    <source>
        <dbReference type="ARBA" id="ARBA00023242"/>
    </source>
</evidence>
<evidence type="ECO:0000256" key="11">
    <source>
        <dbReference type="SAM" id="SignalP"/>
    </source>
</evidence>
<keyword evidence="6 8" id="KW-0539">Nucleus</keyword>
<dbReference type="GO" id="GO:0006363">
    <property type="term" value="P:termination of RNA polymerase I transcription"/>
    <property type="evidence" value="ECO:0007669"/>
    <property type="project" value="TreeGrafter"/>
</dbReference>
<proteinExistence type="inferred from homology"/>
<evidence type="ECO:0000256" key="4">
    <source>
        <dbReference type="ARBA" id="ARBA00022771"/>
    </source>
</evidence>
<feature type="binding site" evidence="9">
    <location>
        <position position="98"/>
    </location>
    <ligand>
        <name>Zn(2+)</name>
        <dbReference type="ChEBI" id="CHEBI:29105"/>
        <label>2</label>
    </ligand>
</feature>
<dbReference type="PANTHER" id="PTHR11239">
    <property type="entry name" value="DNA-DIRECTED RNA POLYMERASE"/>
    <property type="match status" value="1"/>
</dbReference>
<feature type="binding site" evidence="9">
    <location>
        <position position="47"/>
    </location>
    <ligand>
        <name>Zn(2+)</name>
        <dbReference type="ChEBI" id="CHEBI:29105"/>
        <label>1</label>
    </ligand>
</feature>
<evidence type="ECO:0000313" key="14">
    <source>
        <dbReference type="WBParaSite" id="Gr19_v10_g8156.t1"/>
    </source>
</evidence>
<keyword evidence="8" id="KW-0804">Transcription</keyword>
<feature type="binding site" evidence="9">
    <location>
        <position position="129"/>
    </location>
    <ligand>
        <name>Zn(2+)</name>
        <dbReference type="ChEBI" id="CHEBI:29105"/>
        <label>2</label>
    </ligand>
</feature>
<evidence type="ECO:0000256" key="1">
    <source>
        <dbReference type="ARBA" id="ARBA00004604"/>
    </source>
</evidence>
<dbReference type="Pfam" id="PF01096">
    <property type="entry name" value="Zn_ribbon_TFIIS"/>
    <property type="match status" value="1"/>
</dbReference>
<dbReference type="GO" id="GO:0003899">
    <property type="term" value="F:DNA-directed RNA polymerase activity"/>
    <property type="evidence" value="ECO:0007669"/>
    <property type="project" value="InterPro"/>
</dbReference>
<dbReference type="InterPro" id="IPR034004">
    <property type="entry name" value="Zn_ribbon_RPA12_C"/>
</dbReference>
<accession>A0A914IAP2</accession>
<dbReference type="InterPro" id="IPR001222">
    <property type="entry name" value="Znf_TFIIS"/>
</dbReference>
<evidence type="ECO:0000259" key="12">
    <source>
        <dbReference type="PROSITE" id="PS51133"/>
    </source>
</evidence>
<keyword evidence="13" id="KW-1185">Reference proteome</keyword>
<keyword evidence="11" id="KW-0732">Signal</keyword>
<evidence type="ECO:0000256" key="7">
    <source>
        <dbReference type="ARBA" id="ARBA00044497"/>
    </source>
</evidence>
<dbReference type="SUPFAM" id="SSF57783">
    <property type="entry name" value="Zinc beta-ribbon"/>
    <property type="match status" value="1"/>
</dbReference>
<dbReference type="PANTHER" id="PTHR11239:SF14">
    <property type="entry name" value="DNA-DIRECTED RNA POLYMERASE I SUBUNIT RPA12"/>
    <property type="match status" value="1"/>
</dbReference>
<feature type="binding site" evidence="9">
    <location>
        <position position="50"/>
    </location>
    <ligand>
        <name>Zn(2+)</name>
        <dbReference type="ChEBI" id="CHEBI:29105"/>
        <label>1</label>
    </ligand>
</feature>
<evidence type="ECO:0000256" key="8">
    <source>
        <dbReference type="PIRNR" id="PIRNR005586"/>
    </source>
</evidence>
<dbReference type="GO" id="GO:0008270">
    <property type="term" value="F:zinc ion binding"/>
    <property type="evidence" value="ECO:0007669"/>
    <property type="project" value="UniProtKB-KW"/>
</dbReference>
<feature type="binding site" evidence="9">
    <location>
        <position position="22"/>
    </location>
    <ligand>
        <name>Zn(2+)</name>
        <dbReference type="ChEBI" id="CHEBI:29105"/>
        <label>1</label>
    </ligand>
</feature>
<feature type="zinc finger region" description="C4-type" evidence="10">
    <location>
        <begin position="22"/>
        <end position="50"/>
    </location>
</feature>
<feature type="signal peptide" evidence="11">
    <location>
        <begin position="1"/>
        <end position="20"/>
    </location>
</feature>
<feature type="domain" description="TFIIS-type" evidence="12">
    <location>
        <begin position="94"/>
        <end position="134"/>
    </location>
</feature>
<feature type="chain" id="PRO_5037458604" description="DNA-directed RNA polymerase subunit" evidence="11">
    <location>
        <begin position="21"/>
        <end position="137"/>
    </location>
</feature>
<keyword evidence="5 9" id="KW-0862">Zinc</keyword>
<comment type="function">
    <text evidence="8">DNA-dependent RNA polymerase catalyzes the transcription of DNA into RNA using the four ribonucleoside triphosphates as substrates.</text>
</comment>
<keyword evidence="4 10" id="KW-0863">Zinc-finger</keyword>
<feature type="binding site" evidence="9">
    <location>
        <position position="25"/>
    </location>
    <ligand>
        <name>Zn(2+)</name>
        <dbReference type="ChEBI" id="CHEBI:29105"/>
        <label>1</label>
    </ligand>
</feature>
<dbReference type="WBParaSite" id="Gr19_v10_g8156.t1">
    <property type="protein sequence ID" value="Gr19_v10_g8156.t1"/>
    <property type="gene ID" value="Gr19_v10_g8156"/>
</dbReference>
<evidence type="ECO:0000256" key="10">
    <source>
        <dbReference type="PIRSR" id="PIRSR005586-2"/>
    </source>
</evidence>
<evidence type="ECO:0000256" key="2">
    <source>
        <dbReference type="ARBA" id="ARBA00022478"/>
    </source>
</evidence>
<evidence type="ECO:0000256" key="9">
    <source>
        <dbReference type="PIRSR" id="PIRSR005586-1"/>
    </source>
</evidence>
<comment type="similarity">
    <text evidence="8">Belongs to the archaeal rpoM/eukaryotic RPA12/RPB9/RPC11 RNA polymerase family.</text>
</comment>
<evidence type="ECO:0000256" key="3">
    <source>
        <dbReference type="ARBA" id="ARBA00022723"/>
    </source>
</evidence>
<dbReference type="Gene3D" id="2.20.25.10">
    <property type="match status" value="1"/>
</dbReference>
<dbReference type="PROSITE" id="PS51133">
    <property type="entry name" value="ZF_TFIIS_2"/>
    <property type="match status" value="1"/>
</dbReference>
<feature type="binding site" evidence="9">
    <location>
        <position position="126"/>
    </location>
    <ligand>
        <name>Zn(2+)</name>
        <dbReference type="ChEBI" id="CHEBI:29105"/>
        <label>2</label>
    </ligand>
</feature>
<dbReference type="GO" id="GO:0003676">
    <property type="term" value="F:nucleic acid binding"/>
    <property type="evidence" value="ECO:0007669"/>
    <property type="project" value="InterPro"/>
</dbReference>
<dbReference type="InterPro" id="IPR012164">
    <property type="entry name" value="Rpa12/Rpb9/Rpc10/TFS"/>
</dbReference>
<dbReference type="GO" id="GO:0005736">
    <property type="term" value="C:RNA polymerase I complex"/>
    <property type="evidence" value="ECO:0007669"/>
    <property type="project" value="TreeGrafter"/>
</dbReference>
<feature type="binding site" evidence="9">
    <location>
        <position position="101"/>
    </location>
    <ligand>
        <name>Zn(2+)</name>
        <dbReference type="ChEBI" id="CHEBI:29105"/>
        <label>2</label>
    </ligand>
</feature>
<comment type="subcellular location">
    <subcellularLocation>
        <location evidence="1">Nucleus</location>
        <location evidence="1">Nucleolus</location>
    </subcellularLocation>
</comment>
<protein>
    <recommendedName>
        <fullName evidence="8">DNA-directed RNA polymerase subunit</fullName>
    </recommendedName>
</protein>
<organism evidence="13 14">
    <name type="scientific">Globodera rostochiensis</name>
    <name type="common">Golden nematode worm</name>
    <name type="synonym">Heterodera rostochiensis</name>
    <dbReference type="NCBI Taxonomy" id="31243"/>
    <lineage>
        <taxon>Eukaryota</taxon>
        <taxon>Metazoa</taxon>
        <taxon>Ecdysozoa</taxon>
        <taxon>Nematoda</taxon>
        <taxon>Chromadorea</taxon>
        <taxon>Rhabditida</taxon>
        <taxon>Tylenchina</taxon>
        <taxon>Tylenchomorpha</taxon>
        <taxon>Tylenchoidea</taxon>
        <taxon>Heteroderidae</taxon>
        <taxon>Heteroderinae</taxon>
        <taxon>Globodera</taxon>
    </lineage>
</organism>
<dbReference type="AlphaFoldDB" id="A0A914IAP2"/>
<dbReference type="Proteomes" id="UP000887572">
    <property type="component" value="Unplaced"/>
</dbReference>
<reference evidence="14" key="1">
    <citation type="submission" date="2022-11" db="UniProtKB">
        <authorList>
            <consortium name="WormBaseParasite"/>
        </authorList>
    </citation>
    <scope>IDENTIFICATION</scope>
</reference>
<dbReference type="CDD" id="cd10507">
    <property type="entry name" value="Zn-ribbon_RPA12"/>
    <property type="match status" value="1"/>
</dbReference>
<dbReference type="PIRSF" id="PIRSF005586">
    <property type="entry name" value="RNApol_RpoM"/>
    <property type="match status" value="1"/>
</dbReference>
<keyword evidence="3 9" id="KW-0479">Metal-binding</keyword>
<name>A0A914IAP2_GLORO</name>
<evidence type="ECO:0000313" key="13">
    <source>
        <dbReference type="Proteomes" id="UP000887572"/>
    </source>
</evidence>
<keyword evidence="2 8" id="KW-0240">DNA-directed RNA polymerase</keyword>
<dbReference type="SMART" id="SM00440">
    <property type="entry name" value="ZnF_C2C2"/>
    <property type="match status" value="1"/>
</dbReference>
<sequence>MSKCHWLIPLSALMFRPAEDFCAACGAIMQPPHELTAGSDHTNFIKCVICNAKWPYQTSHGQLLSRFERNFEQRNAVTERGQQQRKEEEEDVTVEHQCPKCDCTVATYTTQQTRSADEGQTVFYQCMRCKHRCIEYS</sequence>
<evidence type="ECO:0000256" key="5">
    <source>
        <dbReference type="ARBA" id="ARBA00022833"/>
    </source>
</evidence>